<dbReference type="GO" id="GO:0006298">
    <property type="term" value="P:mismatch repair"/>
    <property type="evidence" value="ECO:0007669"/>
    <property type="project" value="InterPro"/>
</dbReference>
<dbReference type="PANTHER" id="PTHR11361:SF34">
    <property type="entry name" value="DNA MISMATCH REPAIR PROTEIN MSH1, MITOCHONDRIAL"/>
    <property type="match status" value="1"/>
</dbReference>
<evidence type="ECO:0000313" key="6">
    <source>
        <dbReference type="Proteomes" id="UP000078287"/>
    </source>
</evidence>
<evidence type="ECO:0000256" key="1">
    <source>
        <dbReference type="ARBA" id="ARBA00022741"/>
    </source>
</evidence>
<organism evidence="5 6">
    <name type="scientific">Chloroflexus islandicus</name>
    <dbReference type="NCBI Taxonomy" id="1707952"/>
    <lineage>
        <taxon>Bacteria</taxon>
        <taxon>Bacillati</taxon>
        <taxon>Chloroflexota</taxon>
        <taxon>Chloroflexia</taxon>
        <taxon>Chloroflexales</taxon>
        <taxon>Chloroflexineae</taxon>
        <taxon>Chloroflexaceae</taxon>
        <taxon>Chloroflexus</taxon>
    </lineage>
</organism>
<keyword evidence="6" id="KW-1185">Reference proteome</keyword>
<evidence type="ECO:0000256" key="2">
    <source>
        <dbReference type="ARBA" id="ARBA00022840"/>
    </source>
</evidence>
<evidence type="ECO:0000259" key="4">
    <source>
        <dbReference type="SMART" id="SM00534"/>
    </source>
</evidence>
<keyword evidence="2" id="KW-0067">ATP-binding</keyword>
<proteinExistence type="predicted"/>
<keyword evidence="1" id="KW-0547">Nucleotide-binding</keyword>
<dbReference type="Gene3D" id="3.40.50.300">
    <property type="entry name" value="P-loop containing nucleotide triphosphate hydrolases"/>
    <property type="match status" value="1"/>
</dbReference>
<reference evidence="5 6" key="1">
    <citation type="submission" date="2016-04" db="EMBL/GenBank/DDBJ databases">
        <title>Chloroflexus islandicus sp. nov., a thermophilic filamentous anoxygenic phototrophic bacterium from geyser Strokkur (Iceland).</title>
        <authorList>
            <person name="Gaisin V.A."/>
            <person name="Kalashnikov A.M."/>
            <person name="Sukhacheva M.V."/>
            <person name="Grouzdev D.S."/>
            <person name="Ivanov T.M."/>
            <person name="Kuznetsov B."/>
            <person name="Gorlenko V.M."/>
        </authorList>
    </citation>
    <scope>NUCLEOTIDE SEQUENCE [LARGE SCALE GENOMIC DNA]</scope>
    <source>
        <strain evidence="6">isl-2</strain>
    </source>
</reference>
<dbReference type="GO" id="GO:0005524">
    <property type="term" value="F:ATP binding"/>
    <property type="evidence" value="ECO:0007669"/>
    <property type="project" value="UniProtKB-KW"/>
</dbReference>
<dbReference type="Pfam" id="PF00488">
    <property type="entry name" value="MutS_V"/>
    <property type="match status" value="1"/>
</dbReference>
<dbReference type="PANTHER" id="PTHR11361">
    <property type="entry name" value="DNA MISMATCH REPAIR PROTEIN MUTS FAMILY MEMBER"/>
    <property type="match status" value="1"/>
</dbReference>
<dbReference type="InterPro" id="IPR045076">
    <property type="entry name" value="MutS"/>
</dbReference>
<dbReference type="SMART" id="SM00534">
    <property type="entry name" value="MUTSac"/>
    <property type="match status" value="1"/>
</dbReference>
<keyword evidence="3" id="KW-0238">DNA-binding</keyword>
<dbReference type="SUPFAM" id="SSF52540">
    <property type="entry name" value="P-loop containing nucleoside triphosphate hydrolases"/>
    <property type="match status" value="1"/>
</dbReference>
<dbReference type="GO" id="GO:0030983">
    <property type="term" value="F:mismatched DNA binding"/>
    <property type="evidence" value="ECO:0007669"/>
    <property type="project" value="InterPro"/>
</dbReference>
<dbReference type="GO" id="GO:0005829">
    <property type="term" value="C:cytosol"/>
    <property type="evidence" value="ECO:0007669"/>
    <property type="project" value="TreeGrafter"/>
</dbReference>
<evidence type="ECO:0000313" key="5">
    <source>
        <dbReference type="EMBL" id="OAN47761.1"/>
    </source>
</evidence>
<accession>A0A178MGD0</accession>
<gene>
    <name evidence="5" type="ORF">A6A03_08975</name>
</gene>
<dbReference type="STRING" id="1707952.A6A03_08975"/>
<sequence length="510" mass="58158">MTMAFHSILFIDTPDEAPAPQCFADLNLDQVVEAIAASHKDARLQPFFHTPLRDEELIRQRQAVVRDLEQAPVYAAITAFNEQMAAVYRYLALRQTLIYEHHRQGWLLEAALTYCTAVSELARALSKAELHSAGLQAFRDYLFGYLQTLEFGELNNAAQQVHQALKQIRFCLTIRGDTFIVKPYEGEQPYSPEITAVFAKFRQEDSPSYLSNLREAAGMSHIEAKIVEFVARLSPEPFAALAQFCAQHEQFIDETIRRFDREIQFYLAYLEFIARFRQQGLLFCYPVISRSDRNEAVRDGFDLALAHALYVRQTPIVPNDYDLSEPERILVVSGPNQGGKTTFARMVGQLHYLASLGLPVPARSARLFIPDQIFTHFERSEDIRNLRGKLQDELVRIHELLAQATGETLLILNEIFNSTTAEDATFLSKELMGRILQRQAFGVWVTFLDELSRLNEQTASMVSLVDPANPAQRTFKVVRQAADGWAYALAVAHKYRLTYQQIRERMGARV</sequence>
<dbReference type="EMBL" id="LWQS01000034">
    <property type="protein sequence ID" value="OAN47761.1"/>
    <property type="molecule type" value="Genomic_DNA"/>
</dbReference>
<comment type="caution">
    <text evidence="5">The sequence shown here is derived from an EMBL/GenBank/DDBJ whole genome shotgun (WGS) entry which is preliminary data.</text>
</comment>
<dbReference type="InterPro" id="IPR027417">
    <property type="entry name" value="P-loop_NTPase"/>
</dbReference>
<evidence type="ECO:0000256" key="3">
    <source>
        <dbReference type="ARBA" id="ARBA00023125"/>
    </source>
</evidence>
<dbReference type="AlphaFoldDB" id="A0A178MGD0"/>
<dbReference type="GO" id="GO:0140664">
    <property type="term" value="F:ATP-dependent DNA damage sensor activity"/>
    <property type="evidence" value="ECO:0007669"/>
    <property type="project" value="InterPro"/>
</dbReference>
<protein>
    <submittedName>
        <fullName evidence="5">DNA mismatch repair protein MutS</fullName>
    </submittedName>
</protein>
<feature type="domain" description="DNA mismatch repair proteins mutS family" evidence="4">
    <location>
        <begin position="327"/>
        <end position="500"/>
    </location>
</feature>
<name>A0A178MGD0_9CHLR</name>
<dbReference type="Proteomes" id="UP000078287">
    <property type="component" value="Unassembled WGS sequence"/>
</dbReference>
<dbReference type="InterPro" id="IPR000432">
    <property type="entry name" value="DNA_mismatch_repair_MutS_C"/>
</dbReference>